<dbReference type="eggNOG" id="arCOG07497">
    <property type="taxonomic scope" value="Archaea"/>
</dbReference>
<dbReference type="Proteomes" id="UP000015381">
    <property type="component" value="Chromosome I"/>
</dbReference>
<evidence type="ECO:0000313" key="4">
    <source>
        <dbReference type="EMBL" id="ERJ06217.1"/>
    </source>
</evidence>
<evidence type="ECO:0000256" key="1">
    <source>
        <dbReference type="SAM" id="MobiDB-lite"/>
    </source>
</evidence>
<evidence type="ECO:0000313" key="5">
    <source>
        <dbReference type="Proteomes" id="UP000003861"/>
    </source>
</evidence>
<dbReference type="HOGENOM" id="CLU_170795_0_1_2"/>
<dbReference type="Proteomes" id="UP000003861">
    <property type="component" value="Unassembled WGS sequence"/>
</dbReference>
<protein>
    <submittedName>
        <fullName evidence="4">Uncharacterized protein</fullName>
    </submittedName>
</protein>
<name>F7PNI4_9EURY</name>
<dbReference type="RefSeq" id="WP_008527580.1">
    <property type="nucleotide sequence ID" value="NC_021921.1"/>
</dbReference>
<feature type="transmembrane region" description="Helical" evidence="2">
    <location>
        <begin position="57"/>
        <end position="74"/>
    </location>
</feature>
<organism evidence="4 5">
    <name type="scientific">Halorhabdus tiamatea SARL4B</name>
    <dbReference type="NCBI Taxonomy" id="1033806"/>
    <lineage>
        <taxon>Archaea</taxon>
        <taxon>Methanobacteriati</taxon>
        <taxon>Methanobacteriota</taxon>
        <taxon>Stenosarchaea group</taxon>
        <taxon>Halobacteria</taxon>
        <taxon>Halobacteriales</taxon>
        <taxon>Haloarculaceae</taxon>
        <taxon>Halorhabdus</taxon>
    </lineage>
</organism>
<dbReference type="Pfam" id="PF26071">
    <property type="entry name" value="DUF8028"/>
    <property type="match status" value="1"/>
</dbReference>
<feature type="region of interest" description="Disordered" evidence="1">
    <location>
        <begin position="1"/>
        <end position="20"/>
    </location>
</feature>
<reference evidence="4 5" key="1">
    <citation type="journal article" date="2011" name="J. Bacteriol.">
        <title>Genome sequence of Halorhabdus tiamatea, the first archaeon isolated from a deep-sea anoxic brine lake.</title>
        <authorList>
            <person name="Antunes A."/>
            <person name="Alam I."/>
            <person name="Bajic V.B."/>
            <person name="Stingl U."/>
        </authorList>
    </citation>
    <scope>NUCLEOTIDE SEQUENCE [LARGE SCALE GENOMIC DNA]</scope>
    <source>
        <strain evidence="4 5">SARL4B</strain>
    </source>
</reference>
<evidence type="ECO:0000313" key="6">
    <source>
        <dbReference type="Proteomes" id="UP000015381"/>
    </source>
</evidence>
<keyword evidence="2" id="KW-1133">Transmembrane helix</keyword>
<dbReference type="PATRIC" id="fig|1033806.12.peg.1639"/>
<proteinExistence type="predicted"/>
<dbReference type="OrthoDB" id="340775at2157"/>
<evidence type="ECO:0000256" key="2">
    <source>
        <dbReference type="SAM" id="Phobius"/>
    </source>
</evidence>
<reference evidence="4 5" key="2">
    <citation type="journal article" date="2013" name="PLoS ONE">
        <title>INDIGO - INtegrated Data Warehouse of MIcrobial GenOmes with Examples from the Red Sea Extremophiles.</title>
        <authorList>
            <person name="Alam I."/>
            <person name="Antunes A."/>
            <person name="Kamau A.A."/>
            <person name="Ba Alawi W."/>
            <person name="Kalkatawi M."/>
            <person name="Stingl U."/>
            <person name="Bajic V.B."/>
        </authorList>
    </citation>
    <scope>NUCLEOTIDE SEQUENCE [LARGE SCALE GENOMIC DNA]</scope>
    <source>
        <strain evidence="4 5">SARL4B</strain>
    </source>
</reference>
<dbReference type="GeneID" id="23799797"/>
<accession>F7PNI4</accession>
<feature type="transmembrane region" description="Helical" evidence="2">
    <location>
        <begin position="31"/>
        <end position="51"/>
    </location>
</feature>
<keyword evidence="2" id="KW-0812">Transmembrane</keyword>
<keyword evidence="6" id="KW-1185">Reference proteome</keyword>
<keyword evidence="2" id="KW-0472">Membrane</keyword>
<reference evidence="3 6" key="3">
    <citation type="journal article" date="2014" name="Environ. Microbiol.">
        <title>Halorhabdus tiamatea: proteogenomics and glycosidase activity measurements identify the first cultivated euryarchaeon from a deep-sea anoxic brine lake as potential polysaccharide degrader.</title>
        <authorList>
            <person name="Werner J."/>
            <person name="Ferrer M."/>
            <person name="Michel G."/>
            <person name="Mann A.J."/>
            <person name="Huang S."/>
            <person name="Juarez S."/>
            <person name="Ciordia S."/>
            <person name="Albar J.P."/>
            <person name="Alcaide M."/>
            <person name="La Cono V."/>
            <person name="Yakimov M.M."/>
            <person name="Antunes A."/>
            <person name="Taborda M."/>
            <person name="Da Costa M.S."/>
            <person name="Amann R.I."/>
            <person name="Gloeckner F.O."/>
            <person name="Golyshina O.V."/>
            <person name="Golyshin P.N."/>
            <person name="Teeling H."/>
        </authorList>
    </citation>
    <scope>NUCLEOTIDE SEQUENCE [LARGE SCALE GENOMIC DNA]</scope>
    <source>
        <strain evidence="6">SARL4B</strain>
        <strain evidence="3">Type strain: SARL4B</strain>
    </source>
</reference>
<dbReference type="EMBL" id="AFNT02000018">
    <property type="protein sequence ID" value="ERJ06217.1"/>
    <property type="molecule type" value="Genomic_DNA"/>
</dbReference>
<dbReference type="KEGG" id="hti:HTIA_1650"/>
<gene>
    <name evidence="4" type="ORF">HLRTI_001696</name>
    <name evidence="3" type="ORF">HTIA_1650</name>
</gene>
<sequence>MSNSNPALADRTPPTDAQPVKRHLLGPVQGVAFWAAIALPFLQVPLLLSGLGESTTLLAFLALLAINVLALYVGHTYGQD</sequence>
<evidence type="ECO:0000313" key="3">
    <source>
        <dbReference type="EMBL" id="CCQ33777.1"/>
    </source>
</evidence>
<dbReference type="EMBL" id="HF571520">
    <property type="protein sequence ID" value="CCQ33777.1"/>
    <property type="molecule type" value="Genomic_DNA"/>
</dbReference>
<dbReference type="InterPro" id="IPR058341">
    <property type="entry name" value="DUF8028"/>
</dbReference>
<dbReference type="AlphaFoldDB" id="F7PNI4"/>